<dbReference type="STRING" id="394096.DB31_3404"/>
<evidence type="ECO:0000256" key="1">
    <source>
        <dbReference type="SAM" id="MobiDB-lite"/>
    </source>
</evidence>
<feature type="region of interest" description="Disordered" evidence="1">
    <location>
        <begin position="1"/>
        <end position="52"/>
    </location>
</feature>
<dbReference type="EMBL" id="JMCB01000002">
    <property type="protein sequence ID" value="KFE71274.1"/>
    <property type="molecule type" value="Genomic_DNA"/>
</dbReference>
<dbReference type="OrthoDB" id="5381649at2"/>
<comment type="caution">
    <text evidence="2">The sequence shown here is derived from an EMBL/GenBank/DDBJ whole genome shotgun (WGS) entry which is preliminary data.</text>
</comment>
<gene>
    <name evidence="2" type="ORF">DB31_3404</name>
</gene>
<evidence type="ECO:0000313" key="2">
    <source>
        <dbReference type="EMBL" id="KFE71274.1"/>
    </source>
</evidence>
<organism evidence="2 3">
    <name type="scientific">Hyalangium minutum</name>
    <dbReference type="NCBI Taxonomy" id="394096"/>
    <lineage>
        <taxon>Bacteria</taxon>
        <taxon>Pseudomonadati</taxon>
        <taxon>Myxococcota</taxon>
        <taxon>Myxococcia</taxon>
        <taxon>Myxococcales</taxon>
        <taxon>Cystobacterineae</taxon>
        <taxon>Archangiaceae</taxon>
        <taxon>Hyalangium</taxon>
    </lineage>
</organism>
<dbReference type="PATRIC" id="fig|394096.3.peg.1055"/>
<evidence type="ECO:0000313" key="3">
    <source>
        <dbReference type="Proteomes" id="UP000028725"/>
    </source>
</evidence>
<dbReference type="AlphaFoldDB" id="A0A085WUB1"/>
<name>A0A085WUB1_9BACT</name>
<accession>A0A085WUB1</accession>
<keyword evidence="3" id="KW-1185">Reference proteome</keyword>
<proteinExistence type="predicted"/>
<sequence length="341" mass="32739">MTTINSSPVAPRPQPSTTTPSSDFTKPALDKAKPLSPPPATTVKPPTAPFNAKDFFSPGKTMTQNYHNGGTGLAGRGLGAAGLAGGVVGIGTNANGLAQAVKSGDGHAIAENAMGLARGVLGTTKGALETAAAFSSAKSFDKLGQVAKDLVGGKAGPLSGAVANAAAEAAHKGGPLRHADAMASVLKDKSAIKGGIAGAGMAVAELLHKGHLGGLAGKIEGKVIKSGEKAAGGAGNAAKVTQAADAALDGVKAGAKGAGTAAKVAGRFVPGLNIGLAALDVGQAARTWADPKSSTGAKVTSTISAAGSVAAATNIPIVSQVGAGISAVSSLVGAFLPKKNG</sequence>
<dbReference type="Proteomes" id="UP000028725">
    <property type="component" value="Unassembled WGS sequence"/>
</dbReference>
<protein>
    <submittedName>
        <fullName evidence="2">Uncharacterized protein</fullName>
    </submittedName>
</protein>
<reference evidence="2 3" key="1">
    <citation type="submission" date="2014-04" db="EMBL/GenBank/DDBJ databases">
        <title>Genome assembly of Hyalangium minutum DSM 14724.</title>
        <authorList>
            <person name="Sharma G."/>
            <person name="Subramanian S."/>
        </authorList>
    </citation>
    <scope>NUCLEOTIDE SEQUENCE [LARGE SCALE GENOMIC DNA]</scope>
    <source>
        <strain evidence="2 3">DSM 14724</strain>
    </source>
</reference>
<dbReference type="RefSeq" id="WP_052419725.1">
    <property type="nucleotide sequence ID" value="NZ_JMCB01000002.1"/>
</dbReference>